<feature type="domain" description="KANL3/Tex30 alpha/beta hydrolase-like" evidence="2">
    <location>
        <begin position="29"/>
        <end position="224"/>
    </location>
</feature>
<dbReference type="OrthoDB" id="6415022at2759"/>
<comment type="caution">
    <text evidence="3">The sequence shown here is derived from an EMBL/GenBank/DDBJ whole genome shotgun (WGS) entry which is preliminary data.</text>
</comment>
<protein>
    <submittedName>
        <fullName evidence="3">Putative KAT8 regulatory NSL complex subunit 3/Testis-expressed sequence 30 protein</fullName>
    </submittedName>
</protein>
<dbReference type="InterPro" id="IPR026555">
    <property type="entry name" value="NSL3/Tex30"/>
</dbReference>
<name>A0A2P6P689_ROSCH</name>
<dbReference type="Gramene" id="PRQ17451">
    <property type="protein sequence ID" value="PRQ17451"/>
    <property type="gene ID" value="RchiOBHm_Chr7g0195151"/>
</dbReference>
<dbReference type="AlphaFoldDB" id="A0A2P6P689"/>
<proteinExistence type="predicted"/>
<sequence>MASPPSPKRRRKDDDRNETAATSPEKSSPVVVFAHGAGAPSSSDWMIRWKDMLGKALNAVEVVAFDYPYMSGGKKRAPPKAEKLVDFHADFVKKTVEKYPGHPLILAGKSMGSRVSCMVACKEDIHASAIVCLGYPLKGINGALRDETLLRLSIPVMFVQGSKDALCPLENLEVTRKKIKCLSGLHVIDGGDHSFKIGKKQLQTTGLTQDQAEDLAVEAIAAFLSSFLVER</sequence>
<dbReference type="SUPFAM" id="SSF53474">
    <property type="entry name" value="alpha/beta-Hydrolases"/>
    <property type="match status" value="1"/>
</dbReference>
<gene>
    <name evidence="3" type="ORF">RchiOBHm_Chr7g0195151</name>
</gene>
<dbReference type="Proteomes" id="UP000238479">
    <property type="component" value="Chromosome 7"/>
</dbReference>
<accession>A0A2P6P689</accession>
<dbReference type="PANTHER" id="PTHR13136">
    <property type="entry name" value="TESTIS DEVELOPMENT PROTEIN PRTD"/>
    <property type="match status" value="1"/>
</dbReference>
<evidence type="ECO:0000313" key="4">
    <source>
        <dbReference type="Proteomes" id="UP000238479"/>
    </source>
</evidence>
<dbReference type="FunFam" id="3.40.50.1820:FF:000207">
    <property type="entry name" value="Alpha/beta-Hydrolases superfamily protein"/>
    <property type="match status" value="1"/>
</dbReference>
<dbReference type="OMA" id="VSCMVAN"/>
<dbReference type="EMBL" id="PDCK01000045">
    <property type="protein sequence ID" value="PRQ17451.1"/>
    <property type="molecule type" value="Genomic_DNA"/>
</dbReference>
<dbReference type="InterPro" id="IPR046879">
    <property type="entry name" value="KANL3/Tex30_Abhydrolase"/>
</dbReference>
<feature type="region of interest" description="Disordered" evidence="1">
    <location>
        <begin position="1"/>
        <end position="29"/>
    </location>
</feature>
<dbReference type="InterPro" id="IPR029058">
    <property type="entry name" value="AB_hydrolase_fold"/>
</dbReference>
<keyword evidence="4" id="KW-1185">Reference proteome</keyword>
<organism evidence="3 4">
    <name type="scientific">Rosa chinensis</name>
    <name type="common">China rose</name>
    <dbReference type="NCBI Taxonomy" id="74649"/>
    <lineage>
        <taxon>Eukaryota</taxon>
        <taxon>Viridiplantae</taxon>
        <taxon>Streptophyta</taxon>
        <taxon>Embryophyta</taxon>
        <taxon>Tracheophyta</taxon>
        <taxon>Spermatophyta</taxon>
        <taxon>Magnoliopsida</taxon>
        <taxon>eudicotyledons</taxon>
        <taxon>Gunneridae</taxon>
        <taxon>Pentapetalae</taxon>
        <taxon>rosids</taxon>
        <taxon>fabids</taxon>
        <taxon>Rosales</taxon>
        <taxon>Rosaceae</taxon>
        <taxon>Rosoideae</taxon>
        <taxon>Rosoideae incertae sedis</taxon>
        <taxon>Rosa</taxon>
    </lineage>
</organism>
<dbReference type="PANTHER" id="PTHR13136:SF11">
    <property type="entry name" value="TESTIS-EXPRESSED PROTEIN 30"/>
    <property type="match status" value="1"/>
</dbReference>
<evidence type="ECO:0000313" key="3">
    <source>
        <dbReference type="EMBL" id="PRQ17451.1"/>
    </source>
</evidence>
<evidence type="ECO:0000256" key="1">
    <source>
        <dbReference type="SAM" id="MobiDB-lite"/>
    </source>
</evidence>
<dbReference type="STRING" id="74649.A0A2P6P689"/>
<dbReference type="Gene3D" id="3.40.50.1820">
    <property type="entry name" value="alpha/beta hydrolase"/>
    <property type="match status" value="1"/>
</dbReference>
<reference evidence="3 4" key="1">
    <citation type="journal article" date="2018" name="Nat. Genet.">
        <title>The Rosa genome provides new insights in the design of modern roses.</title>
        <authorList>
            <person name="Bendahmane M."/>
        </authorList>
    </citation>
    <scope>NUCLEOTIDE SEQUENCE [LARGE SCALE GENOMIC DNA]</scope>
    <source>
        <strain evidence="4">cv. Old Blush</strain>
    </source>
</reference>
<evidence type="ECO:0000259" key="2">
    <source>
        <dbReference type="Pfam" id="PF20408"/>
    </source>
</evidence>
<dbReference type="Pfam" id="PF20408">
    <property type="entry name" value="Abhydrolase_11"/>
    <property type="match status" value="1"/>
</dbReference>